<dbReference type="InterPro" id="IPR037004">
    <property type="entry name" value="Exonuc_VII_ssu_sf"/>
</dbReference>
<comment type="catalytic activity">
    <reaction evidence="6">
        <text>Exonucleolytic cleavage in either 5'- to 3'- or 3'- to 5'-direction to yield nucleoside 5'-phosphates.</text>
        <dbReference type="EC" id="3.1.11.6"/>
    </reaction>
</comment>
<organism evidence="9 10">
    <name type="scientific">Treponema parvum</name>
    <dbReference type="NCBI Taxonomy" id="138851"/>
    <lineage>
        <taxon>Bacteria</taxon>
        <taxon>Pseudomonadati</taxon>
        <taxon>Spirochaetota</taxon>
        <taxon>Spirochaetia</taxon>
        <taxon>Spirochaetales</taxon>
        <taxon>Treponemataceae</taxon>
        <taxon>Treponema</taxon>
    </lineage>
</organism>
<evidence type="ECO:0000256" key="4">
    <source>
        <dbReference type="ARBA" id="ARBA00022801"/>
    </source>
</evidence>
<dbReference type="PANTHER" id="PTHR34137">
    <property type="entry name" value="EXODEOXYRIBONUCLEASE 7 SMALL SUBUNIT"/>
    <property type="match status" value="1"/>
</dbReference>
<dbReference type="Proteomes" id="UP000671995">
    <property type="component" value="Chromosome"/>
</dbReference>
<accession>A0A975ICG4</accession>
<dbReference type="Gene3D" id="1.10.287.1040">
    <property type="entry name" value="Exonuclease VII, small subunit"/>
    <property type="match status" value="1"/>
</dbReference>
<comment type="function">
    <text evidence="6">Bidirectionally degrades single-stranded DNA into large acid-insoluble oligonucleotides, which are then degraded further into small acid-soluble oligonucleotides.</text>
</comment>
<evidence type="ECO:0000256" key="7">
    <source>
        <dbReference type="SAM" id="Coils"/>
    </source>
</evidence>
<dbReference type="NCBIfam" id="TIGR01280">
    <property type="entry name" value="xseB"/>
    <property type="match status" value="1"/>
</dbReference>
<protein>
    <recommendedName>
        <fullName evidence="6">Exodeoxyribonuclease 7 small subunit</fullName>
        <ecNumber evidence="6">3.1.11.6</ecNumber>
    </recommendedName>
    <alternativeName>
        <fullName evidence="6">Exodeoxyribonuclease VII small subunit</fullName>
        <shortName evidence="6">Exonuclease VII small subunit</shortName>
    </alternativeName>
</protein>
<dbReference type="Pfam" id="PF02609">
    <property type="entry name" value="Exonuc_VII_S"/>
    <property type="match status" value="1"/>
</dbReference>
<evidence type="ECO:0000256" key="3">
    <source>
        <dbReference type="ARBA" id="ARBA00022722"/>
    </source>
</evidence>
<evidence type="ECO:0000313" key="9">
    <source>
        <dbReference type="EMBL" id="QTQ11956.1"/>
    </source>
</evidence>
<keyword evidence="5 6" id="KW-0269">Exonuclease</keyword>
<dbReference type="GO" id="GO:0005829">
    <property type="term" value="C:cytosol"/>
    <property type="evidence" value="ECO:0007669"/>
    <property type="project" value="TreeGrafter"/>
</dbReference>
<reference evidence="9" key="1">
    <citation type="submission" date="2020-05" db="EMBL/GenBank/DDBJ databases">
        <authorList>
            <person name="Zeng H."/>
            <person name="Chan Y.K."/>
            <person name="Watt R.M."/>
        </authorList>
    </citation>
    <scope>NUCLEOTIDE SEQUENCE</scope>
    <source>
        <strain evidence="9">ATCC 700773</strain>
    </source>
</reference>
<dbReference type="PANTHER" id="PTHR34137:SF1">
    <property type="entry name" value="EXODEOXYRIBONUCLEASE 7 SMALL SUBUNIT"/>
    <property type="match status" value="1"/>
</dbReference>
<dbReference type="EMBL" id="CP054257">
    <property type="protein sequence ID" value="QTQ11956.1"/>
    <property type="molecule type" value="Genomic_DNA"/>
</dbReference>
<dbReference type="SUPFAM" id="SSF116842">
    <property type="entry name" value="XseB-like"/>
    <property type="match status" value="1"/>
</dbReference>
<dbReference type="HAMAP" id="MF_00337">
    <property type="entry name" value="Exonuc_7_S"/>
    <property type="match status" value="1"/>
</dbReference>
<evidence type="ECO:0000256" key="1">
    <source>
        <dbReference type="ARBA" id="ARBA00009998"/>
    </source>
</evidence>
<keyword evidence="7" id="KW-0175">Coiled coil</keyword>
<dbReference type="GO" id="GO:0008855">
    <property type="term" value="F:exodeoxyribonuclease VII activity"/>
    <property type="evidence" value="ECO:0007669"/>
    <property type="project" value="UniProtKB-UniRule"/>
</dbReference>
<dbReference type="GO" id="GO:0009318">
    <property type="term" value="C:exodeoxyribonuclease VII complex"/>
    <property type="evidence" value="ECO:0007669"/>
    <property type="project" value="UniProtKB-UniRule"/>
</dbReference>
<evidence type="ECO:0000256" key="8">
    <source>
        <dbReference type="SAM" id="MobiDB-lite"/>
    </source>
</evidence>
<gene>
    <name evidence="6 9" type="primary">xseB</name>
    <name evidence="9" type="ORF">HRI96_06980</name>
</gene>
<dbReference type="InterPro" id="IPR003761">
    <property type="entry name" value="Exonuc_VII_S"/>
</dbReference>
<keyword evidence="4 6" id="KW-0378">Hydrolase</keyword>
<evidence type="ECO:0000256" key="2">
    <source>
        <dbReference type="ARBA" id="ARBA00022490"/>
    </source>
</evidence>
<sequence>MDNFEEKLRKLEKLTADIKQTDISLEDALKNFEEGIKLARGMEKELEKIEGKIQILMNEPSAQVKPELDLFSDTDNTTGTSGAPEIGTRR</sequence>
<dbReference type="GO" id="GO:0006308">
    <property type="term" value="P:DNA catabolic process"/>
    <property type="evidence" value="ECO:0007669"/>
    <property type="project" value="UniProtKB-UniRule"/>
</dbReference>
<proteinExistence type="inferred from homology"/>
<feature type="coiled-coil region" evidence="7">
    <location>
        <begin position="1"/>
        <end position="59"/>
    </location>
</feature>
<comment type="subunit">
    <text evidence="6">Heterooligomer composed of large and small subunits.</text>
</comment>
<evidence type="ECO:0000256" key="6">
    <source>
        <dbReference type="HAMAP-Rule" id="MF_00337"/>
    </source>
</evidence>
<comment type="subcellular location">
    <subcellularLocation>
        <location evidence="6">Cytoplasm</location>
    </subcellularLocation>
</comment>
<keyword evidence="3 6" id="KW-0540">Nuclease</keyword>
<reference evidence="9" key="2">
    <citation type="journal article" date="2021" name="Microbiol. Resour. Announc.">
        <title>Complete Genome Sequences of Three Human Oral Treponema parvum Isolates.</title>
        <authorList>
            <person name="Zeng H."/>
            <person name="Watt R.M."/>
        </authorList>
    </citation>
    <scope>NUCLEOTIDE SEQUENCE</scope>
    <source>
        <strain evidence="9">ATCC 700773</strain>
    </source>
</reference>
<dbReference type="AlphaFoldDB" id="A0A975ICG4"/>
<dbReference type="EC" id="3.1.11.6" evidence="6"/>
<name>A0A975ICG4_9SPIR</name>
<evidence type="ECO:0000256" key="5">
    <source>
        <dbReference type="ARBA" id="ARBA00022839"/>
    </source>
</evidence>
<feature type="region of interest" description="Disordered" evidence="8">
    <location>
        <begin position="67"/>
        <end position="90"/>
    </location>
</feature>
<comment type="similarity">
    <text evidence="1 6">Belongs to the XseB family.</text>
</comment>
<evidence type="ECO:0000313" key="10">
    <source>
        <dbReference type="Proteomes" id="UP000671995"/>
    </source>
</evidence>
<keyword evidence="2 6" id="KW-0963">Cytoplasm</keyword>
<dbReference type="RefSeq" id="WP_210116670.1">
    <property type="nucleotide sequence ID" value="NZ_CP054257.1"/>
</dbReference>